<evidence type="ECO:0000313" key="1">
    <source>
        <dbReference type="EMBL" id="GFQ00725.1"/>
    </source>
</evidence>
<dbReference type="InterPro" id="IPR036915">
    <property type="entry name" value="Cyclin-like_sf"/>
</dbReference>
<dbReference type="AlphaFoldDB" id="A0A830CX59"/>
<dbReference type="Proteomes" id="UP000653305">
    <property type="component" value="Unassembled WGS sequence"/>
</dbReference>
<proteinExistence type="predicted"/>
<dbReference type="EMBL" id="BMAC01000641">
    <property type="protein sequence ID" value="GFQ00725.1"/>
    <property type="molecule type" value="Genomic_DNA"/>
</dbReference>
<dbReference type="Gene3D" id="1.10.472.10">
    <property type="entry name" value="Cyclin-like"/>
    <property type="match status" value="1"/>
</dbReference>
<protein>
    <submittedName>
        <fullName evidence="1">Uncharacterized protein</fullName>
    </submittedName>
</protein>
<gene>
    <name evidence="1" type="ORF">PHJA_002216400</name>
</gene>
<keyword evidence="2" id="KW-1185">Reference proteome</keyword>
<evidence type="ECO:0000313" key="2">
    <source>
        <dbReference type="Proteomes" id="UP000653305"/>
    </source>
</evidence>
<reference evidence="1" key="1">
    <citation type="submission" date="2020-07" db="EMBL/GenBank/DDBJ databases">
        <title>Ethylene signaling mediates host invasion by parasitic plants.</title>
        <authorList>
            <person name="Yoshida S."/>
        </authorList>
    </citation>
    <scope>NUCLEOTIDE SEQUENCE</scope>
    <source>
        <strain evidence="1">Okayama</strain>
    </source>
</reference>
<name>A0A830CX59_9LAMI</name>
<accession>A0A830CX59</accession>
<dbReference type="SUPFAM" id="SSF47954">
    <property type="entry name" value="Cyclin-like"/>
    <property type="match status" value="1"/>
</dbReference>
<comment type="caution">
    <text evidence="1">The sequence shown here is derived from an EMBL/GenBank/DDBJ whole genome shotgun (WGS) entry which is preliminary data.</text>
</comment>
<sequence>MQHIDGLDNNSNLPREFIDVNKEKSPLHSLLHSISRPRRPFAFNPVLFSAPTILVRPITSNINPSALDFIQHLIIVNPSSGRRTPTAEIGEIGGARFVSSTSCNAAVQIIEMRVLRTTGDTRNKALFAIRCLTIAWKLRDKSFVLRSFLRERDILYSTEDVRQMELAICRGLE</sequence>
<organism evidence="1 2">
    <name type="scientific">Phtheirospermum japonicum</name>
    <dbReference type="NCBI Taxonomy" id="374723"/>
    <lineage>
        <taxon>Eukaryota</taxon>
        <taxon>Viridiplantae</taxon>
        <taxon>Streptophyta</taxon>
        <taxon>Embryophyta</taxon>
        <taxon>Tracheophyta</taxon>
        <taxon>Spermatophyta</taxon>
        <taxon>Magnoliopsida</taxon>
        <taxon>eudicotyledons</taxon>
        <taxon>Gunneridae</taxon>
        <taxon>Pentapetalae</taxon>
        <taxon>asterids</taxon>
        <taxon>lamiids</taxon>
        <taxon>Lamiales</taxon>
        <taxon>Orobanchaceae</taxon>
        <taxon>Orobanchaceae incertae sedis</taxon>
        <taxon>Phtheirospermum</taxon>
    </lineage>
</organism>